<dbReference type="EMBL" id="BKAJ01000155">
    <property type="protein sequence ID" value="GEP60238.1"/>
    <property type="molecule type" value="Genomic_DNA"/>
</dbReference>
<gene>
    <name evidence="1" type="ORF">RSO01_74040</name>
</gene>
<comment type="caution">
    <text evidence="1">The sequence shown here is derived from an EMBL/GenBank/DDBJ whole genome shotgun (WGS) entry which is preliminary data.</text>
</comment>
<reference evidence="1 2" key="1">
    <citation type="submission" date="2019-07" db="EMBL/GenBank/DDBJ databases">
        <title>Whole genome shotgun sequence of Reyranella soli NBRC 108950.</title>
        <authorList>
            <person name="Hosoyama A."/>
            <person name="Uohara A."/>
            <person name="Ohji S."/>
            <person name="Ichikawa N."/>
        </authorList>
    </citation>
    <scope>NUCLEOTIDE SEQUENCE [LARGE SCALE GENOMIC DNA]</scope>
    <source>
        <strain evidence="1 2">NBRC 108950</strain>
    </source>
</reference>
<organism evidence="1 2">
    <name type="scientific">Reyranella soli</name>
    <dbReference type="NCBI Taxonomy" id="1230389"/>
    <lineage>
        <taxon>Bacteria</taxon>
        <taxon>Pseudomonadati</taxon>
        <taxon>Pseudomonadota</taxon>
        <taxon>Alphaproteobacteria</taxon>
        <taxon>Hyphomicrobiales</taxon>
        <taxon>Reyranellaceae</taxon>
        <taxon>Reyranella</taxon>
    </lineage>
</organism>
<dbReference type="Proteomes" id="UP000321058">
    <property type="component" value="Unassembled WGS sequence"/>
</dbReference>
<dbReference type="AlphaFoldDB" id="A0A512NMT0"/>
<proteinExistence type="predicted"/>
<keyword evidence="2" id="KW-1185">Reference proteome</keyword>
<name>A0A512NMT0_9HYPH</name>
<evidence type="ECO:0000313" key="2">
    <source>
        <dbReference type="Proteomes" id="UP000321058"/>
    </source>
</evidence>
<accession>A0A512NMT0</accession>
<dbReference type="RefSeq" id="WP_147155593.1">
    <property type="nucleotide sequence ID" value="NZ_BKAJ01000155.1"/>
</dbReference>
<sequence>MPDDDAAILEAVLSEIDGLLRRRLEGTQLAVPHLIIAATKDGQAVLRSNVDPNTLRSIGEDTIEIADEITRQPTEGGTTH</sequence>
<evidence type="ECO:0000313" key="1">
    <source>
        <dbReference type="EMBL" id="GEP60238.1"/>
    </source>
</evidence>
<protein>
    <submittedName>
        <fullName evidence="1">Uncharacterized protein</fullName>
    </submittedName>
</protein>
<dbReference type="OrthoDB" id="9780217at2"/>